<reference evidence="3 4" key="1">
    <citation type="journal article" date="2021" name="Nat. Commun.">
        <title>Genetic determinants of endophytism in the Arabidopsis root mycobiome.</title>
        <authorList>
            <person name="Mesny F."/>
            <person name="Miyauchi S."/>
            <person name="Thiergart T."/>
            <person name="Pickel B."/>
            <person name="Atanasova L."/>
            <person name="Karlsson M."/>
            <person name="Huettel B."/>
            <person name="Barry K.W."/>
            <person name="Haridas S."/>
            <person name="Chen C."/>
            <person name="Bauer D."/>
            <person name="Andreopoulos W."/>
            <person name="Pangilinan J."/>
            <person name="LaButti K."/>
            <person name="Riley R."/>
            <person name="Lipzen A."/>
            <person name="Clum A."/>
            <person name="Drula E."/>
            <person name="Henrissat B."/>
            <person name="Kohler A."/>
            <person name="Grigoriev I.V."/>
            <person name="Martin F.M."/>
            <person name="Hacquard S."/>
        </authorList>
    </citation>
    <scope>NUCLEOTIDE SEQUENCE [LARGE SCALE GENOMIC DNA]</scope>
    <source>
        <strain evidence="3 4">MPI-CAGE-CH-0241</strain>
    </source>
</reference>
<evidence type="ECO:0000313" key="4">
    <source>
        <dbReference type="Proteomes" id="UP000777438"/>
    </source>
</evidence>
<evidence type="ECO:0000313" key="3">
    <source>
        <dbReference type="EMBL" id="KAH6892940.1"/>
    </source>
</evidence>
<feature type="region of interest" description="Disordered" evidence="1">
    <location>
        <begin position="485"/>
        <end position="505"/>
    </location>
</feature>
<feature type="compositionally biased region" description="Basic and acidic residues" evidence="1">
    <location>
        <begin position="410"/>
        <end position="420"/>
    </location>
</feature>
<feature type="compositionally biased region" description="Basic and acidic residues" evidence="1">
    <location>
        <begin position="490"/>
        <end position="505"/>
    </location>
</feature>
<name>A0A9P8WAX1_9HYPO</name>
<keyword evidence="4" id="KW-1185">Reference proteome</keyword>
<dbReference type="PANTHER" id="PTHR38886:SF1">
    <property type="entry name" value="NACHT-NTPASE AND P-LOOP NTPASES N-TERMINAL DOMAIN-CONTAINING PROTEIN"/>
    <property type="match status" value="1"/>
</dbReference>
<feature type="region of interest" description="Disordered" evidence="1">
    <location>
        <begin position="388"/>
        <end position="459"/>
    </location>
</feature>
<evidence type="ECO:0000259" key="2">
    <source>
        <dbReference type="Pfam" id="PF22893"/>
    </source>
</evidence>
<dbReference type="PANTHER" id="PTHR38886">
    <property type="entry name" value="SESA DOMAIN-CONTAINING PROTEIN"/>
    <property type="match status" value="1"/>
</dbReference>
<gene>
    <name evidence="3" type="ORF">B0T10DRAFT_481129</name>
</gene>
<dbReference type="InterPro" id="IPR054464">
    <property type="entry name" value="ULD_fung"/>
</dbReference>
<dbReference type="Proteomes" id="UP000777438">
    <property type="component" value="Unassembled WGS sequence"/>
</dbReference>
<dbReference type="Pfam" id="PF22893">
    <property type="entry name" value="ULD_2"/>
    <property type="match status" value="1"/>
</dbReference>
<proteinExistence type="predicted"/>
<sequence length="590" mass="66798">MEAALTFGSLGDIIAVCQLAFQLAQAIHDRTGVKEYQNLRDSLDKFVQVLMHVVAIYEQYEPSSPELKNLARTSKSVVDECAGLIKTTLDRIVSEYHGSMQPGGSGSKVRDIYKRGKWWAREKSRLVELQEQLHKHVELLSVLTALATRHSSRADNATVLARIEEVRQEFENHEQVQRTLLDYLTNHETREREQPQLLAKIDQQLAEQAISQNSIASAVLQVYNNLLHVKDLVFSLSERVTSIQVMFSNVINMRGLDPTKDLLITIEDATGVSFQISEGFLEDWEGLNQLLEIRFKHRKGYDMVLQRKFALQDDRSEKDLHYKLPITATLRRGMKINMSMVFVNAELVEGFCPGCKTEMDAPVGATIQCQKKHCGMRFQMLKLTSMGDVDSLNDPSPSSKENRLSNSEPSIRDDPSDFQRVRLLGYPRPLSPSHQTVDSTENPDSPVLCPPSSPKTPLATLDRMNLKEDGSWPTEDEQFYDSGSEMADNEVTKDESSEGHSYRQDGEIEGFSRVTDRPLDEVVSPREPSLHSYPMGGVRSVTDNLISDDGQRSTRRKVTHALPVLEESSVGRFEHVYERRKPYIWICVGT</sequence>
<protein>
    <recommendedName>
        <fullName evidence="2">Ubiquitin-like domain-containing protein</fullName>
    </recommendedName>
</protein>
<dbReference type="EMBL" id="JAGPYM010000006">
    <property type="protein sequence ID" value="KAH6892940.1"/>
    <property type="molecule type" value="Genomic_DNA"/>
</dbReference>
<organism evidence="3 4">
    <name type="scientific">Thelonectria olida</name>
    <dbReference type="NCBI Taxonomy" id="1576542"/>
    <lineage>
        <taxon>Eukaryota</taxon>
        <taxon>Fungi</taxon>
        <taxon>Dikarya</taxon>
        <taxon>Ascomycota</taxon>
        <taxon>Pezizomycotina</taxon>
        <taxon>Sordariomycetes</taxon>
        <taxon>Hypocreomycetidae</taxon>
        <taxon>Hypocreales</taxon>
        <taxon>Nectriaceae</taxon>
        <taxon>Thelonectria</taxon>
    </lineage>
</organism>
<feature type="compositionally biased region" description="Polar residues" evidence="1">
    <location>
        <begin position="393"/>
        <end position="409"/>
    </location>
</feature>
<dbReference type="OrthoDB" id="3045089at2759"/>
<comment type="caution">
    <text evidence="3">The sequence shown here is derived from an EMBL/GenBank/DDBJ whole genome shotgun (WGS) entry which is preliminary data.</text>
</comment>
<accession>A0A9P8WAX1</accession>
<dbReference type="AlphaFoldDB" id="A0A9P8WAX1"/>
<feature type="compositionally biased region" description="Polar residues" evidence="1">
    <location>
        <begin position="432"/>
        <end position="443"/>
    </location>
</feature>
<evidence type="ECO:0000256" key="1">
    <source>
        <dbReference type="SAM" id="MobiDB-lite"/>
    </source>
</evidence>
<feature type="domain" description="Ubiquitin-like" evidence="2">
    <location>
        <begin position="263"/>
        <end position="342"/>
    </location>
</feature>